<dbReference type="GeneID" id="83038164"/>
<protein>
    <recommendedName>
        <fullName evidence="8 9">Cell division protein FtsL</fullName>
    </recommendedName>
</protein>
<reference evidence="12 13" key="1">
    <citation type="submission" date="2015-12" db="EMBL/GenBank/DDBJ databases">
        <title>Complete genome sequence of a multi-drug resistant strain Acidovorax sp. 12322-1.</title>
        <authorList>
            <person name="Ming D."/>
            <person name="Wang M."/>
            <person name="Hu S."/>
            <person name="Zhou Y."/>
            <person name="Jiang T."/>
        </authorList>
    </citation>
    <scope>NUCLEOTIDE SEQUENCE [LARGE SCALE GENOMIC DNA]</scope>
    <source>
        <strain evidence="12 13">12322-1</strain>
    </source>
</reference>
<keyword evidence="10" id="KW-0175">Coiled coil</keyword>
<evidence type="ECO:0000313" key="11">
    <source>
        <dbReference type="EMBL" id="AQZ99697.1"/>
    </source>
</evidence>
<keyword evidence="2 8" id="KW-1003">Cell membrane</keyword>
<reference evidence="11 14" key="2">
    <citation type="submission" date="2017-03" db="EMBL/GenBank/DDBJ databases">
        <title>Rapid Whole Genome Sequencing of Comamonas kerstersii Causing Continuous ambulatory Peritoneal Dialysis-Associated Peritonitis.</title>
        <authorList>
            <person name="Zheng B."/>
        </authorList>
    </citation>
    <scope>NUCLEOTIDE SEQUENCE [LARGE SCALE GENOMIC DNA]</scope>
    <source>
        <strain evidence="11 14">8943</strain>
    </source>
</reference>
<dbReference type="GO" id="GO:0005886">
    <property type="term" value="C:plasma membrane"/>
    <property type="evidence" value="ECO:0007669"/>
    <property type="project" value="UniProtKB-SubCell"/>
</dbReference>
<gene>
    <name evidence="8" type="primary">ftsL</name>
    <name evidence="12" type="ORF">AS359_12930</name>
    <name evidence="11" type="ORF">B5M06_02395</name>
</gene>
<sequence length="93" mass="10476">MLRLNFLLLLAVMLSALYLVQTQYESRRLFTALHQATNEARNLETEYQRLQVELRAQSAPSRIESMAAAQGMQSASPAITHYVHDVQQEGGAQ</sequence>
<evidence type="ECO:0000313" key="14">
    <source>
        <dbReference type="Proteomes" id="UP000242792"/>
    </source>
</evidence>
<dbReference type="Proteomes" id="UP000242792">
    <property type="component" value="Chromosome"/>
</dbReference>
<keyword evidence="13" id="KW-1185">Reference proteome</keyword>
<evidence type="ECO:0000256" key="8">
    <source>
        <dbReference type="HAMAP-Rule" id="MF_00910"/>
    </source>
</evidence>
<dbReference type="PANTHER" id="PTHR37479">
    <property type="entry name" value="CELL DIVISION PROTEIN FTSL"/>
    <property type="match status" value="1"/>
</dbReference>
<keyword evidence="3 8" id="KW-0132">Cell division</keyword>
<dbReference type="AlphaFoldDB" id="A0A0W7YY75"/>
<evidence type="ECO:0000256" key="10">
    <source>
        <dbReference type="SAM" id="Coils"/>
    </source>
</evidence>
<evidence type="ECO:0000256" key="1">
    <source>
        <dbReference type="ARBA" id="ARBA00004401"/>
    </source>
</evidence>
<evidence type="ECO:0000256" key="9">
    <source>
        <dbReference type="NCBIfam" id="TIGR02209"/>
    </source>
</evidence>
<accession>A0A1V3TPS9</accession>
<keyword evidence="5 8" id="KW-1133">Transmembrane helix</keyword>
<proteinExistence type="inferred from homology"/>
<evidence type="ECO:0000256" key="6">
    <source>
        <dbReference type="ARBA" id="ARBA00023136"/>
    </source>
</evidence>
<comment type="function">
    <text evidence="8">Essential cell division protein. May link together the upstream cell division proteins, which are predominantly cytoplasmic, with the downstream cell division proteins, which are predominantly periplasmic.</text>
</comment>
<keyword evidence="6 8" id="KW-0472">Membrane</keyword>
<dbReference type="OrthoDB" id="5298556at2"/>
<evidence type="ECO:0000256" key="3">
    <source>
        <dbReference type="ARBA" id="ARBA00022618"/>
    </source>
</evidence>
<keyword evidence="8" id="KW-0997">Cell inner membrane</keyword>
<evidence type="ECO:0000313" key="12">
    <source>
        <dbReference type="EMBL" id="KUF39940.1"/>
    </source>
</evidence>
<dbReference type="HAMAP" id="MF_00910">
    <property type="entry name" value="FtsL"/>
    <property type="match status" value="1"/>
</dbReference>
<keyword evidence="4 8" id="KW-0812">Transmembrane</keyword>
<dbReference type="EMBL" id="LPXH01000034">
    <property type="protein sequence ID" value="KUF39940.1"/>
    <property type="molecule type" value="Genomic_DNA"/>
</dbReference>
<dbReference type="STRING" id="225992.B5M06_02395"/>
<organism evidence="12 13">
    <name type="scientific">Comamonas kerstersii</name>
    <dbReference type="NCBI Taxonomy" id="225992"/>
    <lineage>
        <taxon>Bacteria</taxon>
        <taxon>Pseudomonadati</taxon>
        <taxon>Pseudomonadota</taxon>
        <taxon>Betaproteobacteria</taxon>
        <taxon>Burkholderiales</taxon>
        <taxon>Comamonadaceae</taxon>
        <taxon>Comamonas</taxon>
    </lineage>
</organism>
<comment type="subunit">
    <text evidence="8">Part of a complex composed of FtsB, FtsL and FtsQ.</text>
</comment>
<dbReference type="EMBL" id="CP020121">
    <property type="protein sequence ID" value="AQZ99697.1"/>
    <property type="molecule type" value="Genomic_DNA"/>
</dbReference>
<evidence type="ECO:0000256" key="4">
    <source>
        <dbReference type="ARBA" id="ARBA00022692"/>
    </source>
</evidence>
<feature type="coiled-coil region" evidence="10">
    <location>
        <begin position="26"/>
        <end position="53"/>
    </location>
</feature>
<dbReference type="RefSeq" id="WP_054067559.1">
    <property type="nucleotide sequence ID" value="NZ_CATYED010000002.1"/>
</dbReference>
<name>A0A0W7YY75_9BURK</name>
<dbReference type="InterPro" id="IPR011922">
    <property type="entry name" value="Cell_div_FtsL"/>
</dbReference>
<dbReference type="Pfam" id="PF04999">
    <property type="entry name" value="FtsL"/>
    <property type="match status" value="1"/>
</dbReference>
<dbReference type="Proteomes" id="UP000053300">
    <property type="component" value="Unassembled WGS sequence"/>
</dbReference>
<evidence type="ECO:0000256" key="7">
    <source>
        <dbReference type="ARBA" id="ARBA00023306"/>
    </source>
</evidence>
<keyword evidence="7 8" id="KW-0131">Cell cycle</keyword>
<dbReference type="NCBIfam" id="TIGR02209">
    <property type="entry name" value="ftsL_broad"/>
    <property type="match status" value="1"/>
</dbReference>
<dbReference type="GO" id="GO:0043093">
    <property type="term" value="P:FtsZ-dependent cytokinesis"/>
    <property type="evidence" value="ECO:0007669"/>
    <property type="project" value="UniProtKB-UniRule"/>
</dbReference>
<dbReference type="GO" id="GO:0032153">
    <property type="term" value="C:cell division site"/>
    <property type="evidence" value="ECO:0007669"/>
    <property type="project" value="UniProtKB-UniRule"/>
</dbReference>
<accession>A0A0W7YY75</accession>
<comment type="similarity">
    <text evidence="8">Belongs to the FtsL family.</text>
</comment>
<accession>A0A1V0BIE1</accession>
<dbReference type="PANTHER" id="PTHR37479:SF1">
    <property type="entry name" value="CELL DIVISION PROTEIN FTSL"/>
    <property type="match status" value="1"/>
</dbReference>
<dbReference type="KEGG" id="cke:B5M06_02395"/>
<evidence type="ECO:0000313" key="13">
    <source>
        <dbReference type="Proteomes" id="UP000053300"/>
    </source>
</evidence>
<evidence type="ECO:0000256" key="2">
    <source>
        <dbReference type="ARBA" id="ARBA00022475"/>
    </source>
</evidence>
<comment type="subcellular location">
    <subcellularLocation>
        <location evidence="8">Cell inner membrane</location>
        <topology evidence="8">Single-pass type II membrane protein</topology>
    </subcellularLocation>
    <subcellularLocation>
        <location evidence="1">Cell membrane</location>
        <topology evidence="1">Single-pass type II membrane protein</topology>
    </subcellularLocation>
    <text evidence="8">Localizes to the division septum where it forms a ring structure.</text>
</comment>
<evidence type="ECO:0000256" key="5">
    <source>
        <dbReference type="ARBA" id="ARBA00022989"/>
    </source>
</evidence>